<dbReference type="PROSITE" id="PS51078">
    <property type="entry name" value="ICLR_ED"/>
    <property type="match status" value="1"/>
</dbReference>
<feature type="domain" description="HTH iclR-type" evidence="4">
    <location>
        <begin position="6"/>
        <end position="67"/>
    </location>
</feature>
<keyword evidence="7" id="KW-1185">Reference proteome</keyword>
<dbReference type="PANTHER" id="PTHR30136">
    <property type="entry name" value="HELIX-TURN-HELIX TRANSCRIPTIONAL REGULATOR, ICLR FAMILY"/>
    <property type="match status" value="1"/>
</dbReference>
<protein>
    <submittedName>
        <fullName evidence="6">IclR family transcriptional regulator</fullName>
    </submittedName>
</protein>
<dbReference type="Proteomes" id="UP000318578">
    <property type="component" value="Unassembled WGS sequence"/>
</dbReference>
<evidence type="ECO:0000259" key="5">
    <source>
        <dbReference type="PROSITE" id="PS51078"/>
    </source>
</evidence>
<dbReference type="SUPFAM" id="SSF55781">
    <property type="entry name" value="GAF domain-like"/>
    <property type="match status" value="1"/>
</dbReference>
<evidence type="ECO:0000259" key="4">
    <source>
        <dbReference type="PROSITE" id="PS51077"/>
    </source>
</evidence>
<dbReference type="Gene3D" id="1.10.10.10">
    <property type="entry name" value="Winged helix-like DNA-binding domain superfamily/Winged helix DNA-binding domain"/>
    <property type="match status" value="1"/>
</dbReference>
<dbReference type="SMART" id="SM00346">
    <property type="entry name" value="HTH_ICLR"/>
    <property type="match status" value="1"/>
</dbReference>
<reference evidence="6 7" key="1">
    <citation type="submission" date="2019-07" db="EMBL/GenBank/DDBJ databases">
        <title>New species of Amycolatopsis and Streptomyces.</title>
        <authorList>
            <person name="Duangmal K."/>
            <person name="Teo W.F.A."/>
            <person name="Lipun K."/>
        </authorList>
    </citation>
    <scope>NUCLEOTIDE SEQUENCE [LARGE SCALE GENOMIC DNA]</scope>
    <source>
        <strain evidence="6 7">JCM 30562</strain>
    </source>
</reference>
<dbReference type="Pfam" id="PF09339">
    <property type="entry name" value="HTH_IclR"/>
    <property type="match status" value="1"/>
</dbReference>
<evidence type="ECO:0000256" key="3">
    <source>
        <dbReference type="ARBA" id="ARBA00023163"/>
    </source>
</evidence>
<keyword evidence="3" id="KW-0804">Transcription</keyword>
<dbReference type="InterPro" id="IPR050707">
    <property type="entry name" value="HTH_MetabolicPath_Reg"/>
</dbReference>
<keyword evidence="1" id="KW-0805">Transcription regulation</keyword>
<evidence type="ECO:0000313" key="6">
    <source>
        <dbReference type="EMBL" id="TVT19414.1"/>
    </source>
</evidence>
<dbReference type="InterPro" id="IPR014757">
    <property type="entry name" value="Tscrpt_reg_IclR_C"/>
</dbReference>
<organism evidence="6 7">
    <name type="scientific">Amycolatopsis acidiphila</name>
    <dbReference type="NCBI Taxonomy" id="715473"/>
    <lineage>
        <taxon>Bacteria</taxon>
        <taxon>Bacillati</taxon>
        <taxon>Actinomycetota</taxon>
        <taxon>Actinomycetes</taxon>
        <taxon>Pseudonocardiales</taxon>
        <taxon>Pseudonocardiaceae</taxon>
        <taxon>Amycolatopsis</taxon>
    </lineage>
</organism>
<dbReference type="SUPFAM" id="SSF46785">
    <property type="entry name" value="Winged helix' DNA-binding domain"/>
    <property type="match status" value="1"/>
</dbReference>
<dbReference type="InterPro" id="IPR005471">
    <property type="entry name" value="Tscrpt_reg_IclR_N"/>
</dbReference>
<evidence type="ECO:0000256" key="2">
    <source>
        <dbReference type="ARBA" id="ARBA00023125"/>
    </source>
</evidence>
<dbReference type="InterPro" id="IPR036390">
    <property type="entry name" value="WH_DNA-bd_sf"/>
</dbReference>
<dbReference type="InterPro" id="IPR029016">
    <property type="entry name" value="GAF-like_dom_sf"/>
</dbReference>
<dbReference type="GO" id="GO:0003700">
    <property type="term" value="F:DNA-binding transcription factor activity"/>
    <property type="evidence" value="ECO:0007669"/>
    <property type="project" value="TreeGrafter"/>
</dbReference>
<dbReference type="Gene3D" id="3.30.450.40">
    <property type="match status" value="1"/>
</dbReference>
<dbReference type="EMBL" id="VJZA01000047">
    <property type="protein sequence ID" value="TVT19414.1"/>
    <property type="molecule type" value="Genomic_DNA"/>
</dbReference>
<dbReference type="PANTHER" id="PTHR30136:SF24">
    <property type="entry name" value="HTH-TYPE TRANSCRIPTIONAL REPRESSOR ALLR"/>
    <property type="match status" value="1"/>
</dbReference>
<dbReference type="OrthoDB" id="8479143at2"/>
<dbReference type="GO" id="GO:0003677">
    <property type="term" value="F:DNA binding"/>
    <property type="evidence" value="ECO:0007669"/>
    <property type="project" value="UniProtKB-KW"/>
</dbReference>
<evidence type="ECO:0000256" key="1">
    <source>
        <dbReference type="ARBA" id="ARBA00023015"/>
    </source>
</evidence>
<dbReference type="InterPro" id="IPR036388">
    <property type="entry name" value="WH-like_DNA-bd_sf"/>
</dbReference>
<dbReference type="AlphaFoldDB" id="A0A558A566"/>
<accession>A0A558A566</accession>
<comment type="caution">
    <text evidence="6">The sequence shown here is derived from an EMBL/GenBank/DDBJ whole genome shotgun (WGS) entry which is preliminary data.</text>
</comment>
<gene>
    <name evidence="6" type="ORF">FNH06_24330</name>
</gene>
<dbReference type="GO" id="GO:0045892">
    <property type="term" value="P:negative regulation of DNA-templated transcription"/>
    <property type="evidence" value="ECO:0007669"/>
    <property type="project" value="TreeGrafter"/>
</dbReference>
<feature type="domain" description="IclR-ED" evidence="5">
    <location>
        <begin position="61"/>
        <end position="247"/>
    </location>
</feature>
<keyword evidence="2" id="KW-0238">DNA-binding</keyword>
<evidence type="ECO:0000313" key="7">
    <source>
        <dbReference type="Proteomes" id="UP000318578"/>
    </source>
</evidence>
<dbReference type="PROSITE" id="PS51077">
    <property type="entry name" value="HTH_ICLR"/>
    <property type="match status" value="1"/>
</dbReference>
<name>A0A558A566_9PSEU</name>
<dbReference type="RefSeq" id="WP_144642200.1">
    <property type="nucleotide sequence ID" value="NZ_BNAX01000001.1"/>
</dbReference>
<proteinExistence type="predicted"/>
<dbReference type="Pfam" id="PF01614">
    <property type="entry name" value="IclR_C"/>
    <property type="match status" value="1"/>
</dbReference>
<sequence length="248" mass="25783">MPVSAEGSALRALRVLEAVGAAGGPHRLGRIAQETGVTKPSTHRILHGLVAAGYAATDGDGTYGLGPRAFALSALFASGQHGEPVLRRLRDETGQPVHVALRSGNQAIYVQKLDTDRPYRMASRVGGQIPLHCTAIGKAILAHLDPAQRRALLAETGLPAPTARTHTDLAALEAELRKVRALGYAVDDEENEETVRCIGAPLLNGAGTPVGGVSVSTLTFAVPAGELLAHVPHLLGAARLLARATPRA</sequence>